<evidence type="ECO:0000313" key="2">
    <source>
        <dbReference type="Proteomes" id="UP000183050"/>
    </source>
</evidence>
<accession>A0A1L3ZHV8</accession>
<reference evidence="1 2" key="1">
    <citation type="submission" date="2016-11" db="EMBL/GenBank/DDBJ databases">
        <title>Rhizobium leguminosarum bv. viciae strain Vaf12 isolated from Vavilovia formosa root nodules from Russia, Dagestan.</title>
        <authorList>
            <person name="Kimeklis A."/>
        </authorList>
    </citation>
    <scope>NUCLEOTIDE SEQUENCE [LARGE SCALE GENOMIC DNA]</scope>
    <source>
        <strain evidence="1 2">Vaf-108</strain>
        <plasmid evidence="2">Plasmid unnamed1</plasmid>
    </source>
</reference>
<sequence length="114" mass="12456">MGEIRYLANRDLSKHDVLDRIVAEARSNAGLWLMVKERAMEMRALKSELGRLGGDASDMGRSFPARLTPTIAELTEELLSTIFGSCPPDMLPRAQAALLLAAESELDADTARPT</sequence>
<dbReference type="GeneID" id="91152740"/>
<dbReference type="EMBL" id="CP018229">
    <property type="protein sequence ID" value="API55207.1"/>
    <property type="molecule type" value="Genomic_DNA"/>
</dbReference>
<organism evidence="1 2">
    <name type="scientific">Rhizobium leguminosarum</name>
    <dbReference type="NCBI Taxonomy" id="384"/>
    <lineage>
        <taxon>Bacteria</taxon>
        <taxon>Pseudomonadati</taxon>
        <taxon>Pseudomonadota</taxon>
        <taxon>Alphaproteobacteria</taxon>
        <taxon>Hyphomicrobiales</taxon>
        <taxon>Rhizobiaceae</taxon>
        <taxon>Rhizobium/Agrobacterium group</taxon>
        <taxon>Rhizobium</taxon>
    </lineage>
</organism>
<evidence type="ECO:0000313" key="1">
    <source>
        <dbReference type="EMBL" id="API55207.1"/>
    </source>
</evidence>
<keyword evidence="1" id="KW-0614">Plasmid</keyword>
<dbReference type="AlphaFoldDB" id="A0A1L3ZHV8"/>
<geneLocation type="plasmid" evidence="1">
    <name>unnamed1</name>
</geneLocation>
<dbReference type="RefSeq" id="WP_072640983.1">
    <property type="nucleotide sequence ID" value="NZ_CP018229.1"/>
</dbReference>
<name>A0A1L3ZHV8_RHILE</name>
<dbReference type="Proteomes" id="UP000183050">
    <property type="component" value="Plasmid unnamed1"/>
</dbReference>
<protein>
    <submittedName>
        <fullName evidence="1">Uncharacterized protein</fullName>
    </submittedName>
</protein>
<proteinExistence type="predicted"/>
<gene>
    <name evidence="1" type="ORF">BMW22_26885</name>
</gene>